<protein>
    <submittedName>
        <fullName evidence="1">Uncharacterized protein</fullName>
    </submittedName>
</protein>
<name>A0AAE3L0Y1_9GAMM</name>
<dbReference type="EMBL" id="JANUCT010000004">
    <property type="protein sequence ID" value="MCS3902800.1"/>
    <property type="molecule type" value="Genomic_DNA"/>
</dbReference>
<organism evidence="1 2">
    <name type="scientific">Methylohalomonas lacus</name>
    <dbReference type="NCBI Taxonomy" id="398773"/>
    <lineage>
        <taxon>Bacteria</taxon>
        <taxon>Pseudomonadati</taxon>
        <taxon>Pseudomonadota</taxon>
        <taxon>Gammaproteobacteria</taxon>
        <taxon>Methylohalomonadales</taxon>
        <taxon>Methylohalomonadaceae</taxon>
        <taxon>Methylohalomonas</taxon>
    </lineage>
</organism>
<comment type="caution">
    <text evidence="1">The sequence shown here is derived from an EMBL/GenBank/DDBJ whole genome shotgun (WGS) entry which is preliminary data.</text>
</comment>
<proteinExistence type="predicted"/>
<evidence type="ECO:0000313" key="2">
    <source>
        <dbReference type="Proteomes" id="UP001204445"/>
    </source>
</evidence>
<keyword evidence="2" id="KW-1185">Reference proteome</keyword>
<accession>A0AAE3L0Y1</accession>
<sequence>MGKYDHLSLDELIKKARAVIPINHVERLIKLSQERRVNFIEKQGLQCAACQQEKEPDGLVYFFFDISDQINQDANRQYPIGFKSPPKGWHFTFWVCEKCRVQHVRNPFEVRLACMDFYCLKLTGRGIFDSDNQVMM</sequence>
<dbReference type="RefSeq" id="WP_259054384.1">
    <property type="nucleotide sequence ID" value="NZ_JANUCT010000004.1"/>
</dbReference>
<reference evidence="1" key="1">
    <citation type="submission" date="2022-08" db="EMBL/GenBank/DDBJ databases">
        <title>Genomic Encyclopedia of Type Strains, Phase III (KMG-III): the genomes of soil and plant-associated and newly described type strains.</title>
        <authorList>
            <person name="Whitman W."/>
        </authorList>
    </citation>
    <scope>NUCLEOTIDE SEQUENCE</scope>
    <source>
        <strain evidence="1">HMT 1</strain>
    </source>
</reference>
<gene>
    <name evidence="1" type="ORF">J2T55_000804</name>
</gene>
<dbReference type="AlphaFoldDB" id="A0AAE3L0Y1"/>
<evidence type="ECO:0000313" key="1">
    <source>
        <dbReference type="EMBL" id="MCS3902800.1"/>
    </source>
</evidence>
<dbReference type="Proteomes" id="UP001204445">
    <property type="component" value="Unassembled WGS sequence"/>
</dbReference>